<evidence type="ECO:0000313" key="3">
    <source>
        <dbReference type="Proteomes" id="UP000664940"/>
    </source>
</evidence>
<dbReference type="AlphaFoldDB" id="A0A834DJM1"/>
<feature type="transmembrane region" description="Helical" evidence="1">
    <location>
        <begin position="74"/>
        <end position="94"/>
    </location>
</feature>
<accession>A0A834DJM1</accession>
<organism evidence="2 3">
    <name type="scientific">Phyllostomus discolor</name>
    <name type="common">pale spear-nosed bat</name>
    <dbReference type="NCBI Taxonomy" id="89673"/>
    <lineage>
        <taxon>Eukaryota</taxon>
        <taxon>Metazoa</taxon>
        <taxon>Chordata</taxon>
        <taxon>Craniata</taxon>
        <taxon>Vertebrata</taxon>
        <taxon>Euteleostomi</taxon>
        <taxon>Mammalia</taxon>
        <taxon>Eutheria</taxon>
        <taxon>Laurasiatheria</taxon>
        <taxon>Chiroptera</taxon>
        <taxon>Yangochiroptera</taxon>
        <taxon>Phyllostomidae</taxon>
        <taxon>Phyllostominae</taxon>
        <taxon>Phyllostomus</taxon>
    </lineage>
</organism>
<gene>
    <name evidence="2" type="ORF">HJG60_008376</name>
</gene>
<name>A0A834DJM1_9CHIR</name>
<protein>
    <recommendedName>
        <fullName evidence="4">Transmembrane protein</fullName>
    </recommendedName>
</protein>
<keyword evidence="1" id="KW-1133">Transmembrane helix</keyword>
<reference evidence="2 3" key="1">
    <citation type="journal article" date="2020" name="Nature">
        <title>Six reference-quality genomes reveal evolution of bat adaptations.</title>
        <authorList>
            <person name="Jebb D."/>
            <person name="Huang Z."/>
            <person name="Pippel M."/>
            <person name="Hughes G.M."/>
            <person name="Lavrichenko K."/>
            <person name="Devanna P."/>
            <person name="Winkler S."/>
            <person name="Jermiin L.S."/>
            <person name="Skirmuntt E.C."/>
            <person name="Katzourakis A."/>
            <person name="Burkitt-Gray L."/>
            <person name="Ray D.A."/>
            <person name="Sullivan K.A.M."/>
            <person name="Roscito J.G."/>
            <person name="Kirilenko B.M."/>
            <person name="Davalos L.M."/>
            <person name="Corthals A.P."/>
            <person name="Power M.L."/>
            <person name="Jones G."/>
            <person name="Ransome R.D."/>
            <person name="Dechmann D.K.N."/>
            <person name="Locatelli A.G."/>
            <person name="Puechmaille S.J."/>
            <person name="Fedrigo O."/>
            <person name="Jarvis E.D."/>
            <person name="Hiller M."/>
            <person name="Vernes S.C."/>
            <person name="Myers E.W."/>
            <person name="Teeling E.C."/>
        </authorList>
    </citation>
    <scope>NUCLEOTIDE SEQUENCE [LARGE SCALE GENOMIC DNA]</scope>
    <source>
        <strain evidence="2">Bat1K_MPI-CBG_1</strain>
    </source>
</reference>
<proteinExistence type="predicted"/>
<sequence>MKVRKKGREDETNFLALLLSPGEEFGLDFNWWDGLLLRLCLPAVSVACLGTEGRGRRSRTESRRATTHLAHKSSFLLLFVCFLFLWFDAHVVGFKVKTRQLCQKAVLSPNLPQTPLGTSDLFAGRRAAQAASGRHAPDAVQGVGGPLEAFLSATVH</sequence>
<keyword evidence="1" id="KW-0472">Membrane</keyword>
<keyword evidence="1" id="KW-0812">Transmembrane</keyword>
<evidence type="ECO:0008006" key="4">
    <source>
        <dbReference type="Google" id="ProtNLM"/>
    </source>
</evidence>
<comment type="caution">
    <text evidence="2">The sequence shown here is derived from an EMBL/GenBank/DDBJ whole genome shotgun (WGS) entry which is preliminary data.</text>
</comment>
<dbReference type="Proteomes" id="UP000664940">
    <property type="component" value="Unassembled WGS sequence"/>
</dbReference>
<evidence type="ECO:0000256" key="1">
    <source>
        <dbReference type="SAM" id="Phobius"/>
    </source>
</evidence>
<dbReference type="EMBL" id="JABVXQ010000011">
    <property type="protein sequence ID" value="KAF6086170.1"/>
    <property type="molecule type" value="Genomic_DNA"/>
</dbReference>
<evidence type="ECO:0000313" key="2">
    <source>
        <dbReference type="EMBL" id="KAF6086170.1"/>
    </source>
</evidence>